<dbReference type="EMBL" id="JAFBCL010000001">
    <property type="protein sequence ID" value="MBM7815095.1"/>
    <property type="molecule type" value="Genomic_DNA"/>
</dbReference>
<dbReference type="Proteomes" id="UP000671828">
    <property type="component" value="Chromosome"/>
</dbReference>
<reference evidence="2 5" key="1">
    <citation type="submission" date="2021-01" db="EMBL/GenBank/DDBJ databases">
        <title>Sequencing the genomes of 1000 actinobacteria strains.</title>
        <authorList>
            <person name="Klenk H.-P."/>
        </authorList>
    </citation>
    <scope>NUCLEOTIDE SEQUENCE [LARGE SCALE GENOMIC DNA]</scope>
    <source>
        <strain evidence="2 5">DSM 44581</strain>
    </source>
</reference>
<evidence type="ECO:0000313" key="2">
    <source>
        <dbReference type="EMBL" id="MBM7815095.1"/>
    </source>
</evidence>
<proteinExistence type="predicted"/>
<dbReference type="PROSITE" id="PS50801">
    <property type="entry name" value="STAS"/>
    <property type="match status" value="1"/>
</dbReference>
<organism evidence="3 4">
    <name type="scientific">Saccharothrix algeriensis</name>
    <dbReference type="NCBI Taxonomy" id="173560"/>
    <lineage>
        <taxon>Bacteria</taxon>
        <taxon>Bacillati</taxon>
        <taxon>Actinomycetota</taxon>
        <taxon>Actinomycetes</taxon>
        <taxon>Pseudonocardiales</taxon>
        <taxon>Pseudonocardiaceae</taxon>
        <taxon>Saccharothrix</taxon>
    </lineage>
</organism>
<evidence type="ECO:0000259" key="1">
    <source>
        <dbReference type="PROSITE" id="PS50801"/>
    </source>
</evidence>
<evidence type="ECO:0000313" key="5">
    <source>
        <dbReference type="Proteomes" id="UP001195724"/>
    </source>
</evidence>
<dbReference type="EMBL" id="CP072788">
    <property type="protein sequence ID" value="QTR03345.1"/>
    <property type="molecule type" value="Genomic_DNA"/>
</dbReference>
<dbReference type="InterPro" id="IPR058548">
    <property type="entry name" value="MlaB-like_STAS"/>
</dbReference>
<dbReference type="RefSeq" id="WP_204845659.1">
    <property type="nucleotide sequence ID" value="NZ_JAFBCL010000001.1"/>
</dbReference>
<name>A0A8T8HXP0_9PSEU</name>
<dbReference type="InterPro" id="IPR002645">
    <property type="entry name" value="STAS_dom"/>
</dbReference>
<dbReference type="InterPro" id="IPR036513">
    <property type="entry name" value="STAS_dom_sf"/>
</dbReference>
<accession>A0A8T8HXP0</accession>
<dbReference type="Pfam" id="PF13466">
    <property type="entry name" value="STAS_2"/>
    <property type="match status" value="1"/>
</dbReference>
<dbReference type="AlphaFoldDB" id="A0A8T8HXP0"/>
<dbReference type="Proteomes" id="UP001195724">
    <property type="component" value="Unassembled WGS sequence"/>
</dbReference>
<dbReference type="SUPFAM" id="SSF52091">
    <property type="entry name" value="SpoIIaa-like"/>
    <property type="match status" value="1"/>
</dbReference>
<protein>
    <submittedName>
        <fullName evidence="2">Anti-anti-sigma factor</fullName>
    </submittedName>
    <submittedName>
        <fullName evidence="3">STAS domain-containing protein</fullName>
    </submittedName>
</protein>
<sequence length="105" mass="10516">MTTPLSLTAARGADGAEVLVVAGEIDLTNSGAFAAAIADGLTRGAPLTVDLAAVAYLDSGALAVLFAHADDIRIRTRPLLVSVLTISGLAGLTAVEVVEDDRADG</sequence>
<dbReference type="Gene3D" id="3.30.750.24">
    <property type="entry name" value="STAS domain"/>
    <property type="match status" value="1"/>
</dbReference>
<gene>
    <name evidence="3" type="ORF">J7S33_31245</name>
    <name evidence="2" type="ORF">JOE68_005960</name>
</gene>
<evidence type="ECO:0000313" key="3">
    <source>
        <dbReference type="EMBL" id="QTR03345.1"/>
    </source>
</evidence>
<reference evidence="3" key="2">
    <citation type="submission" date="2021-04" db="EMBL/GenBank/DDBJ databases">
        <title>Saccharothrix algeriensis WGS.</title>
        <authorList>
            <person name="Stuskova K."/>
            <person name="Hakalova E."/>
            <person name="Tebbal A.B."/>
            <person name="Eichmeier A."/>
        </authorList>
    </citation>
    <scope>NUCLEOTIDE SEQUENCE</scope>
    <source>
        <strain evidence="3">NRRL B-24137</strain>
    </source>
</reference>
<evidence type="ECO:0000313" key="4">
    <source>
        <dbReference type="Proteomes" id="UP000671828"/>
    </source>
</evidence>
<keyword evidence="5" id="KW-1185">Reference proteome</keyword>
<feature type="domain" description="STAS" evidence="1">
    <location>
        <begin position="6"/>
        <end position="65"/>
    </location>
</feature>